<gene>
    <name evidence="1" type="ORF">Pint_02269</name>
</gene>
<comment type="caution">
    <text evidence="1">The sequence shown here is derived from an EMBL/GenBank/DDBJ whole genome shotgun (WGS) entry which is preliminary data.</text>
</comment>
<name>A0ACC0ZQF7_9ROSI</name>
<organism evidence="1 2">
    <name type="scientific">Pistacia integerrima</name>
    <dbReference type="NCBI Taxonomy" id="434235"/>
    <lineage>
        <taxon>Eukaryota</taxon>
        <taxon>Viridiplantae</taxon>
        <taxon>Streptophyta</taxon>
        <taxon>Embryophyta</taxon>
        <taxon>Tracheophyta</taxon>
        <taxon>Spermatophyta</taxon>
        <taxon>Magnoliopsida</taxon>
        <taxon>eudicotyledons</taxon>
        <taxon>Gunneridae</taxon>
        <taxon>Pentapetalae</taxon>
        <taxon>rosids</taxon>
        <taxon>malvids</taxon>
        <taxon>Sapindales</taxon>
        <taxon>Anacardiaceae</taxon>
        <taxon>Pistacia</taxon>
    </lineage>
</organism>
<sequence length="259" mass="29013">MINEPVSPSGQYLNSSALSLYVYAFLEFEVPIDDLPVMSLIEDLFLPINPRFSSIMVVDESGEKQWKRVEVKLKDHVVVPIFPLGRSPESYDKYFDDYIAKIVADQIPNNQPLWEIHIFKYPTSNAAGVLIFKLQHSLGDGISLMGALLSCLQRADNPSLPLTFPSVQSPSKSNHILKSVSKILSVVSNTVSDFLWSITKSTLVEDDQTPIRSGDPGTEFRPITIATINFSIDEIKQIKANVEALRYTVDLYFCSLLLN</sequence>
<evidence type="ECO:0000313" key="1">
    <source>
        <dbReference type="EMBL" id="KAJ0054389.1"/>
    </source>
</evidence>
<evidence type="ECO:0000313" key="2">
    <source>
        <dbReference type="Proteomes" id="UP001163603"/>
    </source>
</evidence>
<protein>
    <submittedName>
        <fullName evidence="1">Uncharacterized protein</fullName>
    </submittedName>
</protein>
<dbReference type="Proteomes" id="UP001163603">
    <property type="component" value="Chromosome 1"/>
</dbReference>
<reference evidence="2" key="1">
    <citation type="journal article" date="2023" name="G3 (Bethesda)">
        <title>Genome assembly and association tests identify interacting loci associated with vigor, precocity, and sex in interspecific pistachio rootstocks.</title>
        <authorList>
            <person name="Palmer W."/>
            <person name="Jacygrad E."/>
            <person name="Sagayaradj S."/>
            <person name="Cavanaugh K."/>
            <person name="Han R."/>
            <person name="Bertier L."/>
            <person name="Beede B."/>
            <person name="Kafkas S."/>
            <person name="Golino D."/>
            <person name="Preece J."/>
            <person name="Michelmore R."/>
        </authorList>
    </citation>
    <scope>NUCLEOTIDE SEQUENCE [LARGE SCALE GENOMIC DNA]</scope>
</reference>
<keyword evidence="2" id="KW-1185">Reference proteome</keyword>
<dbReference type="EMBL" id="CM047736">
    <property type="protein sequence ID" value="KAJ0054389.1"/>
    <property type="molecule type" value="Genomic_DNA"/>
</dbReference>
<accession>A0ACC0ZQF7</accession>
<proteinExistence type="predicted"/>